<name>A0A7W3VUQ5_9PSEU</name>
<comment type="caution">
    <text evidence="1">The sequence shown here is derived from an EMBL/GenBank/DDBJ whole genome shotgun (WGS) entry which is preliminary data.</text>
</comment>
<dbReference type="Proteomes" id="UP000526734">
    <property type="component" value="Unassembled WGS sequence"/>
</dbReference>
<protein>
    <submittedName>
        <fullName evidence="1">Uncharacterized protein</fullName>
    </submittedName>
</protein>
<accession>A0A7W3VUQ5</accession>
<evidence type="ECO:0000313" key="1">
    <source>
        <dbReference type="EMBL" id="MBB1153500.1"/>
    </source>
</evidence>
<sequence>MDIDAFLCHLGTDASVLPEAPAGDAGQLIQHRREDKVHPCLLCGSPAAAAFLVTADGDVPRWLDLCMNDAKHLYDWAADNPADELVFPKSRSTSELGQVRLPLCGYPVPELAQLLVGLEDALACPAVHRPDRLHILLREQRIPQGRAVQPLVR</sequence>
<reference evidence="1 2" key="1">
    <citation type="submission" date="2020-08" db="EMBL/GenBank/DDBJ databases">
        <title>Amycolatopsis sp. nov. DR6-1 isolated from Dendrobium heterocarpum.</title>
        <authorList>
            <person name="Tedsree N."/>
            <person name="Kuncharoen N."/>
            <person name="Likhitwitayawuid K."/>
            <person name="Tanasupawat S."/>
        </authorList>
    </citation>
    <scope>NUCLEOTIDE SEQUENCE [LARGE SCALE GENOMIC DNA]</scope>
    <source>
        <strain evidence="1 2">DR6-1</strain>
    </source>
</reference>
<gene>
    <name evidence="1" type="ORF">H4281_10200</name>
</gene>
<proteinExistence type="predicted"/>
<organism evidence="1 2">
    <name type="scientific">Amycolatopsis dendrobii</name>
    <dbReference type="NCBI Taxonomy" id="2760662"/>
    <lineage>
        <taxon>Bacteria</taxon>
        <taxon>Bacillati</taxon>
        <taxon>Actinomycetota</taxon>
        <taxon>Actinomycetes</taxon>
        <taxon>Pseudonocardiales</taxon>
        <taxon>Pseudonocardiaceae</taxon>
        <taxon>Amycolatopsis</taxon>
    </lineage>
</organism>
<dbReference type="AlphaFoldDB" id="A0A7W3VUQ5"/>
<keyword evidence="2" id="KW-1185">Reference proteome</keyword>
<dbReference type="EMBL" id="JACGZW010000003">
    <property type="protein sequence ID" value="MBB1153500.1"/>
    <property type="molecule type" value="Genomic_DNA"/>
</dbReference>
<dbReference type="RefSeq" id="WP_182890621.1">
    <property type="nucleotide sequence ID" value="NZ_JACGZW010000003.1"/>
</dbReference>
<evidence type="ECO:0000313" key="2">
    <source>
        <dbReference type="Proteomes" id="UP000526734"/>
    </source>
</evidence>